<keyword evidence="1" id="KW-0175">Coiled coil</keyword>
<feature type="coiled-coil region" evidence="1">
    <location>
        <begin position="514"/>
        <end position="555"/>
    </location>
</feature>
<keyword evidence="4" id="KW-1185">Reference proteome</keyword>
<evidence type="ECO:0000313" key="3">
    <source>
        <dbReference type="EMBL" id="CAK0906878.1"/>
    </source>
</evidence>
<gene>
    <name evidence="3" type="ORF">PCOR1329_LOCUS82057</name>
</gene>
<name>A0ABN9Y7V4_9DINO</name>
<dbReference type="EMBL" id="CAUYUJ010021760">
    <property type="protein sequence ID" value="CAK0906878.1"/>
    <property type="molecule type" value="Genomic_DNA"/>
</dbReference>
<feature type="coiled-coil region" evidence="1">
    <location>
        <begin position="584"/>
        <end position="657"/>
    </location>
</feature>
<evidence type="ECO:0000256" key="1">
    <source>
        <dbReference type="SAM" id="Coils"/>
    </source>
</evidence>
<accession>A0ABN9Y7V4</accession>
<evidence type="ECO:0000313" key="4">
    <source>
        <dbReference type="Proteomes" id="UP001189429"/>
    </source>
</evidence>
<comment type="caution">
    <text evidence="3">The sequence shown here is derived from an EMBL/GenBank/DDBJ whole genome shotgun (WGS) entry which is preliminary data.</text>
</comment>
<organism evidence="3 4">
    <name type="scientific">Prorocentrum cordatum</name>
    <dbReference type="NCBI Taxonomy" id="2364126"/>
    <lineage>
        <taxon>Eukaryota</taxon>
        <taxon>Sar</taxon>
        <taxon>Alveolata</taxon>
        <taxon>Dinophyceae</taxon>
        <taxon>Prorocentrales</taxon>
        <taxon>Prorocentraceae</taxon>
        <taxon>Prorocentrum</taxon>
    </lineage>
</organism>
<evidence type="ECO:0000256" key="2">
    <source>
        <dbReference type="SAM" id="MobiDB-lite"/>
    </source>
</evidence>
<proteinExistence type="predicted"/>
<protein>
    <submittedName>
        <fullName evidence="3">Uncharacterized protein</fullName>
    </submittedName>
</protein>
<dbReference type="Proteomes" id="UP001189429">
    <property type="component" value="Unassembled WGS sequence"/>
</dbReference>
<feature type="coiled-coil region" evidence="1">
    <location>
        <begin position="419"/>
        <end position="488"/>
    </location>
</feature>
<feature type="compositionally biased region" description="Low complexity" evidence="2">
    <location>
        <begin position="131"/>
        <end position="151"/>
    </location>
</feature>
<sequence>MDASGVVPNYSLAERSMRLPRLPTPREELEEGYTCECGHAAPAGSNFCPKCGQDRDHGSEAASVRSRRLSIRVERGELCRCGTMFVHGAQFCQQCGEERYFGEVPDGCLRSRRFSSGRVDFPLEGAGGGFSSNSAGSGKSSIRSSSSRGALLEETEQLERELQMMKSERDEALRRLEKLERKVAERTLVEHVAGAWIDMAEKFYIGKKIFFYKDGWSIGEFFSEPRLQWDTSDDEKIILQDGEQQWELKTTVGDRLLIGGCVNGARVQFELTRTECIRTVIAPRLNIYDAVSASVGDRDHDHDMRSPFTVRGFDAWTEEAVLKATATEVEAFEAECEQEAAMAELAAERLGELHGLRGEARAELAELRTAHEEASLRQREQMLEVEFAAAVRTGSRLGRQDSWLGGQLGLHDEGSDEEMREELAELRAVEAEQARLSEDLQHSRARECIEATSALLERQAAQEARSAAEALEERAVALCEELRREGLERRALLQELRESRGSMAEREAGGPAEARELRRACAELKKELVGVRGAEQEAYDQLSLLEKQVAQVRADAASDRQGGEMEAAALRARLERAELLQRGAAVELEQLAQARRDVDVLQQECTLARGEIHDVADSTRAEARREAEALRHECRQMRAAEQQASAAARRLQKTLQEQSDAIGKVWRECRAQRCA</sequence>
<reference evidence="3" key="1">
    <citation type="submission" date="2023-10" db="EMBL/GenBank/DDBJ databases">
        <authorList>
            <person name="Chen Y."/>
            <person name="Shah S."/>
            <person name="Dougan E. K."/>
            <person name="Thang M."/>
            <person name="Chan C."/>
        </authorList>
    </citation>
    <scope>NUCLEOTIDE SEQUENCE [LARGE SCALE GENOMIC DNA]</scope>
</reference>
<feature type="region of interest" description="Disordered" evidence="2">
    <location>
        <begin position="130"/>
        <end position="151"/>
    </location>
</feature>